<keyword evidence="4" id="KW-1185">Reference proteome</keyword>
<evidence type="ECO:0000313" key="4">
    <source>
        <dbReference type="Proteomes" id="UP001165160"/>
    </source>
</evidence>
<protein>
    <submittedName>
        <fullName evidence="3">Uncharacterized protein</fullName>
    </submittedName>
</protein>
<feature type="compositionally biased region" description="Polar residues" evidence="1">
    <location>
        <begin position="38"/>
        <end position="56"/>
    </location>
</feature>
<keyword evidence="2" id="KW-0472">Membrane</keyword>
<evidence type="ECO:0000256" key="2">
    <source>
        <dbReference type="SAM" id="Phobius"/>
    </source>
</evidence>
<keyword evidence="2" id="KW-0812">Transmembrane</keyword>
<proteinExistence type="predicted"/>
<feature type="transmembrane region" description="Helical" evidence="2">
    <location>
        <begin position="208"/>
        <end position="226"/>
    </location>
</feature>
<evidence type="ECO:0000313" key="3">
    <source>
        <dbReference type="EMBL" id="GMI02383.1"/>
    </source>
</evidence>
<name>A0A9W7CAU7_9STRA</name>
<comment type="caution">
    <text evidence="3">The sequence shown here is derived from an EMBL/GenBank/DDBJ whole genome shotgun (WGS) entry which is preliminary data.</text>
</comment>
<feature type="transmembrane region" description="Helical" evidence="2">
    <location>
        <begin position="246"/>
        <end position="266"/>
    </location>
</feature>
<reference evidence="4" key="1">
    <citation type="journal article" date="2023" name="Commun. Biol.">
        <title>Genome analysis of Parmales, the sister group of diatoms, reveals the evolutionary specialization of diatoms from phago-mixotrophs to photoautotrophs.</title>
        <authorList>
            <person name="Ban H."/>
            <person name="Sato S."/>
            <person name="Yoshikawa S."/>
            <person name="Yamada K."/>
            <person name="Nakamura Y."/>
            <person name="Ichinomiya M."/>
            <person name="Sato N."/>
            <person name="Blanc-Mathieu R."/>
            <person name="Endo H."/>
            <person name="Kuwata A."/>
            <person name="Ogata H."/>
        </authorList>
    </citation>
    <scope>NUCLEOTIDE SEQUENCE [LARGE SCALE GENOMIC DNA]</scope>
    <source>
        <strain evidence="4">NIES 3699</strain>
    </source>
</reference>
<dbReference type="AlphaFoldDB" id="A0A9W7CAU7"/>
<dbReference type="Proteomes" id="UP001165160">
    <property type="component" value="Unassembled WGS sequence"/>
</dbReference>
<sequence>MSDKFFDEILSNSSTASELERLVEKANSKLTRLRQEKQISSAPSLSSGGTTASAPSRRSWPTGETLTPTSSTSPTASPTPSDVPDRAKERQLTRRNGVKGASHAMPTLSRRNSYDGSDNAEVQKAFLDNLMSVALIKRKGWEGANDDDVKELEELLDGVIANSGDVVEAVSKWYDTSVPVQGLSALAKENQKKLFVRIAKRHRTTRKMARYGVGMKIAFTLVLGYADISTDLLVAKSYYDAGNFDTAYATAGFAFLAIIIQSMCTFF</sequence>
<gene>
    <name evidence="3" type="ORF">TrVE_jg14462</name>
</gene>
<feature type="compositionally biased region" description="Low complexity" evidence="1">
    <location>
        <begin position="61"/>
        <end position="80"/>
    </location>
</feature>
<evidence type="ECO:0000256" key="1">
    <source>
        <dbReference type="SAM" id="MobiDB-lite"/>
    </source>
</evidence>
<accession>A0A9W7CAU7</accession>
<organism evidence="3 4">
    <name type="scientific">Triparma verrucosa</name>
    <dbReference type="NCBI Taxonomy" id="1606542"/>
    <lineage>
        <taxon>Eukaryota</taxon>
        <taxon>Sar</taxon>
        <taxon>Stramenopiles</taxon>
        <taxon>Ochrophyta</taxon>
        <taxon>Bolidophyceae</taxon>
        <taxon>Parmales</taxon>
        <taxon>Triparmaceae</taxon>
        <taxon>Triparma</taxon>
    </lineage>
</organism>
<feature type="compositionally biased region" description="Basic and acidic residues" evidence="1">
    <location>
        <begin position="83"/>
        <end position="92"/>
    </location>
</feature>
<dbReference type="EMBL" id="BRXX01000282">
    <property type="protein sequence ID" value="GMI02383.1"/>
    <property type="molecule type" value="Genomic_DNA"/>
</dbReference>
<feature type="region of interest" description="Disordered" evidence="1">
    <location>
        <begin position="29"/>
        <end position="117"/>
    </location>
</feature>
<keyword evidence="2" id="KW-1133">Transmembrane helix</keyword>